<organism evidence="2 3">
    <name type="scientific">Phocaeicola vulgatus</name>
    <name type="common">Bacteroides vulgatus</name>
    <dbReference type="NCBI Taxonomy" id="821"/>
    <lineage>
        <taxon>Bacteria</taxon>
        <taxon>Pseudomonadati</taxon>
        <taxon>Bacteroidota</taxon>
        <taxon>Bacteroidia</taxon>
        <taxon>Bacteroidales</taxon>
        <taxon>Bacteroidaceae</taxon>
        <taxon>Phocaeicola</taxon>
    </lineage>
</organism>
<comment type="caution">
    <text evidence="2">The sequence shown here is derived from an EMBL/GenBank/DDBJ whole genome shotgun (WGS) entry which is preliminary data.</text>
</comment>
<dbReference type="RefSeq" id="WP_260397406.1">
    <property type="nucleotide sequence ID" value="NZ_JADPDR010000003.1"/>
</dbReference>
<dbReference type="AlphaFoldDB" id="A0AAP3JX24"/>
<dbReference type="GO" id="GO:0015668">
    <property type="term" value="F:type III site-specific deoxyribonuclease activity"/>
    <property type="evidence" value="ECO:0007669"/>
    <property type="project" value="InterPro"/>
</dbReference>
<dbReference type="Proteomes" id="UP001210999">
    <property type="component" value="Unassembled WGS sequence"/>
</dbReference>
<evidence type="ECO:0000313" key="3">
    <source>
        <dbReference type="Proteomes" id="UP001210999"/>
    </source>
</evidence>
<dbReference type="InterPro" id="IPR045572">
    <property type="entry name" value="RE_endonuc_C"/>
</dbReference>
<evidence type="ECO:0000313" key="2">
    <source>
        <dbReference type="EMBL" id="MDB0850887.1"/>
    </source>
</evidence>
<name>A0AAP3JX24_PHOVU</name>
<dbReference type="Pfam" id="PF19778">
    <property type="entry name" value="RE_endonuc"/>
    <property type="match status" value="1"/>
</dbReference>
<reference evidence="2" key="1">
    <citation type="submission" date="2023-01" db="EMBL/GenBank/DDBJ databases">
        <title>Human gut microbiome strain richness.</title>
        <authorList>
            <person name="Chen-Liaw A."/>
        </authorList>
    </citation>
    <scope>NUCLEOTIDE SEQUENCE</scope>
    <source>
        <strain evidence="2">H9_m1001271B151109d0_201107</strain>
    </source>
</reference>
<protein>
    <recommendedName>
        <fullName evidence="1">Type III restriction enzyme C-terminal endonuclease domain-containing protein</fullName>
    </recommendedName>
</protein>
<evidence type="ECO:0000259" key="1">
    <source>
        <dbReference type="Pfam" id="PF19778"/>
    </source>
</evidence>
<gene>
    <name evidence="2" type="ORF">PL594_05115</name>
</gene>
<feature type="domain" description="Type III restriction enzyme C-terminal endonuclease" evidence="1">
    <location>
        <begin position="127"/>
        <end position="233"/>
    </location>
</feature>
<proteinExistence type="predicted"/>
<sequence length="257" mass="29473">MTTADGQVVTMQQAGQQYILAGKEMHYNEFLKRACRQTSIPMTMLHSAICEYARTHPMDGYINESSLSAFIAKFNGWKIKNLQNLVKYRQANYSSKSTAFTYADGSLKEEVLQWTIGKNVLNAEPSKKYLYDKVVYDSPLEKENIMNEVDHVIVYGKIPQKSICIPNITNDLYSPDFIYVVQRADGKKELNIVIETKDIPNDEAKRTVEDAKINNAERFFQQLKIDGYEVKFCRQLQNKKMANIISELLEEDASNPV</sequence>
<accession>A0AAP3JX24</accession>
<dbReference type="EMBL" id="JAQKEI010000005">
    <property type="protein sequence ID" value="MDB0850887.1"/>
    <property type="molecule type" value="Genomic_DNA"/>
</dbReference>